<dbReference type="Proteomes" id="UP000623687">
    <property type="component" value="Unassembled WGS sequence"/>
</dbReference>
<comment type="caution">
    <text evidence="2">The sequence shown here is derived from an EMBL/GenBank/DDBJ whole genome shotgun (WGS) entry which is preliminary data.</text>
</comment>
<dbReference type="AlphaFoldDB" id="A0A8H7DN67"/>
<protein>
    <submittedName>
        <fullName evidence="2">Uncharacterized protein</fullName>
    </submittedName>
</protein>
<gene>
    <name evidence="2" type="ORF">PC9H_002812</name>
</gene>
<dbReference type="GeneID" id="59372630"/>
<accession>A0A8H7DN67</accession>
<dbReference type="VEuPathDB" id="FungiDB:PC9H_002812"/>
<dbReference type="EMBL" id="JACETU010000016">
    <property type="protein sequence ID" value="KAF7416025.1"/>
    <property type="molecule type" value="Genomic_DNA"/>
</dbReference>
<evidence type="ECO:0000313" key="2">
    <source>
        <dbReference type="EMBL" id="KAF7416025.1"/>
    </source>
</evidence>
<dbReference type="RefSeq" id="XP_036625573.1">
    <property type="nucleotide sequence ID" value="XM_036772415.1"/>
</dbReference>
<feature type="region of interest" description="Disordered" evidence="1">
    <location>
        <begin position="1"/>
        <end position="31"/>
    </location>
</feature>
<name>A0A8H7DN67_PLEOS</name>
<reference evidence="2" key="1">
    <citation type="submission" date="2019-07" db="EMBL/GenBank/DDBJ databases">
        <authorList>
            <person name="Palmer J.M."/>
        </authorList>
    </citation>
    <scope>NUCLEOTIDE SEQUENCE</scope>
    <source>
        <strain evidence="2">PC9</strain>
    </source>
</reference>
<proteinExistence type="predicted"/>
<evidence type="ECO:0000313" key="3">
    <source>
        <dbReference type="Proteomes" id="UP000623687"/>
    </source>
</evidence>
<evidence type="ECO:0000256" key="1">
    <source>
        <dbReference type="SAM" id="MobiDB-lite"/>
    </source>
</evidence>
<keyword evidence="3" id="KW-1185">Reference proteome</keyword>
<feature type="region of interest" description="Disordered" evidence="1">
    <location>
        <begin position="93"/>
        <end position="183"/>
    </location>
</feature>
<dbReference type="OrthoDB" id="5600002at2759"/>
<organism evidence="2 3">
    <name type="scientific">Pleurotus ostreatus</name>
    <name type="common">Oyster mushroom</name>
    <name type="synonym">White-rot fungus</name>
    <dbReference type="NCBI Taxonomy" id="5322"/>
    <lineage>
        <taxon>Eukaryota</taxon>
        <taxon>Fungi</taxon>
        <taxon>Dikarya</taxon>
        <taxon>Basidiomycota</taxon>
        <taxon>Agaricomycotina</taxon>
        <taxon>Agaricomycetes</taxon>
        <taxon>Agaricomycetidae</taxon>
        <taxon>Agaricales</taxon>
        <taxon>Pleurotineae</taxon>
        <taxon>Pleurotaceae</taxon>
        <taxon>Pleurotus</taxon>
    </lineage>
</organism>
<sequence>MRPNPMGGPMMGGPPQSMMGGGPGPSGMQGPPMGVNGPFGQGMAGGPMGNMIMSPGMSHPQAGGMRTPQMLSTEMAYRHNMQNIHKQPMAVALGTPQFNPGNRPGPGPGPQQQNKPMNSMAPPPSPGMKDQNTGGTEGWEQRVGEWGPRPGGPGGSPAEPSYGETDADCDGYCSANASAWSRL</sequence>
<feature type="compositionally biased region" description="Low complexity" evidence="1">
    <location>
        <begin position="1"/>
        <end position="18"/>
    </location>
</feature>